<keyword evidence="1" id="KW-0175">Coiled coil</keyword>
<proteinExistence type="predicted"/>
<gene>
    <name evidence="4" type="ORF">mMyoMyo1_008190</name>
</gene>
<evidence type="ECO:0000256" key="1">
    <source>
        <dbReference type="ARBA" id="ARBA00023054"/>
    </source>
</evidence>
<evidence type="ECO:0000313" key="5">
    <source>
        <dbReference type="Proteomes" id="UP000527355"/>
    </source>
</evidence>
<dbReference type="Pfam" id="PF14915">
    <property type="entry name" value="CCDC144C"/>
    <property type="match status" value="1"/>
</dbReference>
<evidence type="ECO:0000256" key="2">
    <source>
        <dbReference type="SAM" id="MobiDB-lite"/>
    </source>
</evidence>
<dbReference type="VEuPathDB" id="HostDB:GeneID_118670728"/>
<reference evidence="4 5" key="1">
    <citation type="journal article" date="2020" name="Nature">
        <title>Six reference-quality genomes reveal evolution of bat adaptations.</title>
        <authorList>
            <person name="Jebb D."/>
            <person name="Huang Z."/>
            <person name="Pippel M."/>
            <person name="Hughes G.M."/>
            <person name="Lavrichenko K."/>
            <person name="Devanna P."/>
            <person name="Winkler S."/>
            <person name="Jermiin L.S."/>
            <person name="Skirmuntt E.C."/>
            <person name="Katzourakis A."/>
            <person name="Burkitt-Gray L."/>
            <person name="Ray D.A."/>
            <person name="Sullivan K.A.M."/>
            <person name="Roscito J.G."/>
            <person name="Kirilenko B.M."/>
            <person name="Davalos L.M."/>
            <person name="Corthals A.P."/>
            <person name="Power M.L."/>
            <person name="Jones G."/>
            <person name="Ransome R.D."/>
            <person name="Dechmann D.K.N."/>
            <person name="Locatelli A.G."/>
            <person name="Puechmaille S.J."/>
            <person name="Fedrigo O."/>
            <person name="Jarvis E.D."/>
            <person name="Hiller M."/>
            <person name="Vernes S.C."/>
            <person name="Myers E.W."/>
            <person name="Teeling E.C."/>
        </authorList>
    </citation>
    <scope>NUCLEOTIDE SEQUENCE [LARGE SCALE GENOMIC DNA]</scope>
    <source>
        <strain evidence="4">MMyoMyo1</strain>
        <tissue evidence="4">Flight muscle</tissue>
    </source>
</reference>
<feature type="compositionally biased region" description="Basic and acidic residues" evidence="2">
    <location>
        <begin position="209"/>
        <end position="222"/>
    </location>
</feature>
<dbReference type="EMBL" id="JABWUV010000001">
    <property type="protein sequence ID" value="KAF6387752.1"/>
    <property type="molecule type" value="Genomic_DNA"/>
</dbReference>
<feature type="compositionally biased region" description="Basic and acidic residues" evidence="2">
    <location>
        <begin position="1"/>
        <end position="17"/>
    </location>
</feature>
<evidence type="ECO:0000259" key="3">
    <source>
        <dbReference type="Pfam" id="PF14915"/>
    </source>
</evidence>
<organism evidence="4 5">
    <name type="scientific">Myotis myotis</name>
    <name type="common">Greater mouse-eared bat</name>
    <name type="synonym">Vespertilio myotis</name>
    <dbReference type="NCBI Taxonomy" id="51298"/>
    <lineage>
        <taxon>Eukaryota</taxon>
        <taxon>Metazoa</taxon>
        <taxon>Chordata</taxon>
        <taxon>Craniata</taxon>
        <taxon>Vertebrata</taxon>
        <taxon>Euteleostomi</taxon>
        <taxon>Mammalia</taxon>
        <taxon>Eutheria</taxon>
        <taxon>Laurasiatheria</taxon>
        <taxon>Chiroptera</taxon>
        <taxon>Yangochiroptera</taxon>
        <taxon>Vespertilionidae</taxon>
        <taxon>Myotis</taxon>
    </lineage>
</organism>
<dbReference type="AlphaFoldDB" id="A0A7J8AMS4"/>
<accession>A0A7J8AMS4</accession>
<dbReference type="InterPro" id="IPR039497">
    <property type="entry name" value="CC144C-like_CC_dom"/>
</dbReference>
<keyword evidence="5" id="KW-1185">Reference proteome</keyword>
<dbReference type="Proteomes" id="UP000527355">
    <property type="component" value="Unassembled WGS sequence"/>
</dbReference>
<feature type="region of interest" description="Disordered" evidence="2">
    <location>
        <begin position="1"/>
        <end position="66"/>
    </location>
</feature>
<sequence>MVIEERKEQTNSKREVSRNMYDGADDDSDSVGVRQKSNSEQSDKQQLPIAVNEDSDRFNFKEEKEKRQKADLLYKKKTVQLGQKERQSIKAVEMNPKVENTIRTQVMALKTVRRNEVVEEQNYTQSQLSQEQNASILQDGILTKHLCKPKGIERAHRKVKSEAVVRQLQGELADTQRKLSTTEALLKSESHHRMCSQYKTQELQEELDESRSQSQHEKEASKKHMDLFISLQQNLHEVMKQKRYLEKEITRLQEPLNMPKRNFNEELSCPRILKPSIKEMESETTRLKQKF</sequence>
<comment type="caution">
    <text evidence="4">The sequence shown here is derived from an EMBL/GenBank/DDBJ whole genome shotgun (WGS) entry which is preliminary data.</text>
</comment>
<evidence type="ECO:0000313" key="4">
    <source>
        <dbReference type="EMBL" id="KAF6387752.1"/>
    </source>
</evidence>
<name>A0A7J8AMS4_MYOMY</name>
<feature type="region of interest" description="Disordered" evidence="2">
    <location>
        <begin position="201"/>
        <end position="222"/>
    </location>
</feature>
<protein>
    <recommendedName>
        <fullName evidence="3">CCDC144C-like coiled-coil domain-containing protein</fullName>
    </recommendedName>
</protein>
<feature type="domain" description="CCDC144C-like coiled-coil" evidence="3">
    <location>
        <begin position="58"/>
        <end position="162"/>
    </location>
</feature>
<feature type="compositionally biased region" description="Basic and acidic residues" evidence="2">
    <location>
        <begin position="54"/>
        <end position="66"/>
    </location>
</feature>